<dbReference type="InterPro" id="IPR027417">
    <property type="entry name" value="P-loop_NTPase"/>
</dbReference>
<accession>A0A8S5PV74</accession>
<dbReference type="EMBL" id="BK015505">
    <property type="protein sequence ID" value="DAE10180.1"/>
    <property type="molecule type" value="Genomic_DNA"/>
</dbReference>
<name>A0A8S5PV74_9CAUD</name>
<proteinExistence type="predicted"/>
<evidence type="ECO:0000259" key="1">
    <source>
        <dbReference type="Pfam" id="PF04466"/>
    </source>
</evidence>
<dbReference type="Gene3D" id="3.40.50.300">
    <property type="entry name" value="P-loop containing nucleotide triphosphate hydrolases"/>
    <property type="match status" value="1"/>
</dbReference>
<reference evidence="2" key="1">
    <citation type="journal article" date="2021" name="Proc. Natl. Acad. Sci. U.S.A.">
        <title>A Catalog of Tens of Thousands of Viruses from Human Metagenomes Reveals Hidden Associations with Chronic Diseases.</title>
        <authorList>
            <person name="Tisza M.J."/>
            <person name="Buck C.B."/>
        </authorList>
    </citation>
    <scope>NUCLEOTIDE SEQUENCE</scope>
    <source>
        <strain evidence="2">CtzS633</strain>
    </source>
</reference>
<organism evidence="2">
    <name type="scientific">Myoviridae sp. ctzS633</name>
    <dbReference type="NCBI Taxonomy" id="2825212"/>
    <lineage>
        <taxon>Viruses</taxon>
        <taxon>Duplodnaviria</taxon>
        <taxon>Heunggongvirae</taxon>
        <taxon>Uroviricota</taxon>
        <taxon>Caudoviricetes</taxon>
    </lineage>
</organism>
<protein>
    <submittedName>
        <fullName evidence="2">Large subunit terminase</fullName>
    </submittedName>
</protein>
<dbReference type="InterPro" id="IPR035412">
    <property type="entry name" value="Terminase_L_N"/>
</dbReference>
<feature type="domain" description="Phage terminase large subunit N-terminal" evidence="1">
    <location>
        <begin position="40"/>
        <end position="225"/>
    </location>
</feature>
<dbReference type="SUPFAM" id="SSF52540">
    <property type="entry name" value="P-loop containing nucleoside triphosphate hydrolases"/>
    <property type="match status" value="1"/>
</dbReference>
<dbReference type="Gene3D" id="3.30.420.280">
    <property type="match status" value="1"/>
</dbReference>
<dbReference type="Pfam" id="PF04466">
    <property type="entry name" value="Terminase_3"/>
    <property type="match status" value="1"/>
</dbReference>
<sequence>MGSFLFARFGMAKVRKGGSATVDLGTLNPKQERFYNSTAKYTAYGGARGGGKTHAVRVKAVAGALLYPGIRILIIRRTYNELQHNHIEPILKMIPQPQVGVYNIQLHQIYFTNGSTIIFGHFNSYNSAFQEYQGQEYDWIFIDEATQFTEQEFRLLGGCLRGVNEFPKRMYLTCNPGGVGHRWVKRLFVDRDFKTDCENAEENEDPNDYEFIQATVDDNTALMKSEGGRDYLKQLSQLPENIRAAHRYGDWEGLSGNYFPEFSEGKHTCEAFPLPRWWRRYRALDYGLDMLACYWFAVDETGRVWCYRELKQKDLVVSDAARMILENTGINEHIDITFAPPDLWSRTKDSGKSMAELFMTNGVPLVKASNNRVQGWLQMKEFLKDSPDGRPGLVFFRSCKGIIEDIQAIQADEKNPNDCAKEPHDITHSNDAIRYFCVSRSLPGEMEKVVEEPDDEPEEDYENIMTGGAATAEYIGY</sequence>
<evidence type="ECO:0000313" key="2">
    <source>
        <dbReference type="EMBL" id="DAE10180.1"/>
    </source>
</evidence>